<evidence type="ECO:0000256" key="2">
    <source>
        <dbReference type="ARBA" id="ARBA00005051"/>
    </source>
</evidence>
<keyword evidence="6 11" id="KW-0418">Kinase</keyword>
<keyword evidence="9" id="KW-0456">Lyase</keyword>
<comment type="similarity">
    <text evidence="3">In the N-terminal section; belongs to the DHNA family.</text>
</comment>
<dbReference type="Proteomes" id="UP000198838">
    <property type="component" value="Unassembled WGS sequence"/>
</dbReference>
<dbReference type="InterPro" id="IPR000550">
    <property type="entry name" value="Hppk"/>
</dbReference>
<dbReference type="GO" id="GO:0004150">
    <property type="term" value="F:dihydroneopterin aldolase activity"/>
    <property type="evidence" value="ECO:0007669"/>
    <property type="project" value="UniProtKB-UniRule"/>
</dbReference>
<dbReference type="Pfam" id="PF02152">
    <property type="entry name" value="FolB"/>
    <property type="match status" value="1"/>
</dbReference>
<comment type="pathway">
    <text evidence="2">Cofactor biosynthesis; tetrahydrofolate biosynthesis; 2-amino-4-hydroxy-6-hydroxymethyl-7,8-dihydropteridine diphosphate from 7,8-dihydroneopterin triphosphate: step 4/4.</text>
</comment>
<dbReference type="SMART" id="SM00905">
    <property type="entry name" value="FolB"/>
    <property type="match status" value="1"/>
</dbReference>
<sequence length="278" mass="32164">MLISGEKMDYVNINNLEIFANHGVFPEENFLGQKFLVSAKMGVDIRKAGLSDDLNNTLNYGEICQYITDFMKNNTFKLIETVVERLAEKMLLNFELLKSIELTIKKPWAPIGLPLETASITIKRSWHRAFIALGSNMGDSKAYLDNGLKSLNCDKIKVLKTSEYMVTKAYGYTDQPDFLNACTMVDTLLTPHELLDRLHEIEKEAHRERIIRWGPRTLDLDIIFYDKLIFEDDELVIPHIDMENRDFVLFPMKEIAPNFRHPILNKTMTQLSEQLSDR</sequence>
<dbReference type="GO" id="GO:0003848">
    <property type="term" value="F:2-amino-4-hydroxy-6-hydroxymethyldihydropteridine diphosphokinase activity"/>
    <property type="evidence" value="ECO:0007669"/>
    <property type="project" value="UniProtKB-EC"/>
</dbReference>
<dbReference type="CDD" id="cd00534">
    <property type="entry name" value="DHNA_DHNTPE"/>
    <property type="match status" value="1"/>
</dbReference>
<proteinExistence type="inferred from homology"/>
<keyword evidence="5" id="KW-0547">Nucleotide-binding</keyword>
<dbReference type="InterPro" id="IPR035907">
    <property type="entry name" value="Hppk_sf"/>
</dbReference>
<dbReference type="GO" id="GO:0016301">
    <property type="term" value="F:kinase activity"/>
    <property type="evidence" value="ECO:0007669"/>
    <property type="project" value="UniProtKB-KW"/>
</dbReference>
<dbReference type="GO" id="GO:0046654">
    <property type="term" value="P:tetrahydrofolate biosynthetic process"/>
    <property type="evidence" value="ECO:0007669"/>
    <property type="project" value="UniProtKB-UniRule"/>
</dbReference>
<dbReference type="SUPFAM" id="SSF55620">
    <property type="entry name" value="Tetrahydrobiopterin biosynthesis enzymes-like"/>
    <property type="match status" value="1"/>
</dbReference>
<keyword evidence="8 9" id="KW-0289">Folate biosynthesis</keyword>
<dbReference type="GO" id="GO:0046656">
    <property type="term" value="P:folic acid biosynthetic process"/>
    <property type="evidence" value="ECO:0007669"/>
    <property type="project" value="UniProtKB-UniRule"/>
</dbReference>
<evidence type="ECO:0000259" key="10">
    <source>
        <dbReference type="PROSITE" id="PS00794"/>
    </source>
</evidence>
<dbReference type="NCBIfam" id="TIGR00526">
    <property type="entry name" value="folB_dom"/>
    <property type="match status" value="1"/>
</dbReference>
<dbReference type="NCBIfam" id="TIGR00525">
    <property type="entry name" value="folB"/>
    <property type="match status" value="1"/>
</dbReference>
<dbReference type="NCBIfam" id="TIGR01498">
    <property type="entry name" value="folK"/>
    <property type="match status" value="1"/>
</dbReference>
<feature type="domain" description="7,8-dihydro-6-hydroxymethylpterin-pyrophosphokinase" evidence="10">
    <location>
        <begin position="212"/>
        <end position="223"/>
    </location>
</feature>
<evidence type="ECO:0000256" key="3">
    <source>
        <dbReference type="ARBA" id="ARBA00009640"/>
    </source>
</evidence>
<dbReference type="InterPro" id="IPR006156">
    <property type="entry name" value="Dihydroneopterin_aldolase"/>
</dbReference>
<reference evidence="11 12" key="1">
    <citation type="submission" date="2016-10" db="EMBL/GenBank/DDBJ databases">
        <authorList>
            <person name="de Groot N.N."/>
        </authorList>
    </citation>
    <scope>NUCLEOTIDE SEQUENCE [LARGE SCALE GENOMIC DNA]</scope>
    <source>
        <strain evidence="11 12">DSM 5522</strain>
    </source>
</reference>
<dbReference type="PANTHER" id="PTHR43071">
    <property type="entry name" value="2-AMINO-4-HYDROXY-6-HYDROXYMETHYLDIHYDROPTERIDINE PYROPHOSPHOKINASE"/>
    <property type="match status" value="1"/>
</dbReference>
<dbReference type="GO" id="GO:0005524">
    <property type="term" value="F:ATP binding"/>
    <property type="evidence" value="ECO:0007669"/>
    <property type="project" value="UniProtKB-KW"/>
</dbReference>
<dbReference type="AlphaFoldDB" id="A0A1I0XSI3"/>
<dbReference type="CDD" id="cd00483">
    <property type="entry name" value="HPPK"/>
    <property type="match status" value="1"/>
</dbReference>
<dbReference type="EC" id="2.7.6.3" evidence="9"/>
<dbReference type="STRING" id="1120918.SAMN05216249_107133"/>
<dbReference type="PANTHER" id="PTHR43071:SF1">
    <property type="entry name" value="2-AMINO-4-HYDROXY-6-HYDROXYMETHYLDIHYDROPTERIDINE PYROPHOSPHOKINASE"/>
    <property type="match status" value="1"/>
</dbReference>
<evidence type="ECO:0000256" key="9">
    <source>
        <dbReference type="RuleBase" id="RU362079"/>
    </source>
</evidence>
<evidence type="ECO:0000256" key="5">
    <source>
        <dbReference type="ARBA" id="ARBA00022741"/>
    </source>
</evidence>
<dbReference type="EC" id="4.1.2.25" evidence="9"/>
<dbReference type="InterPro" id="IPR006157">
    <property type="entry name" value="FolB_dom"/>
</dbReference>
<evidence type="ECO:0000256" key="1">
    <source>
        <dbReference type="ARBA" id="ARBA00000198"/>
    </source>
</evidence>
<evidence type="ECO:0000256" key="4">
    <source>
        <dbReference type="ARBA" id="ARBA00022679"/>
    </source>
</evidence>
<evidence type="ECO:0000313" key="12">
    <source>
        <dbReference type="Proteomes" id="UP000198838"/>
    </source>
</evidence>
<dbReference type="PROSITE" id="PS00794">
    <property type="entry name" value="HPPK"/>
    <property type="match status" value="1"/>
</dbReference>
<evidence type="ECO:0000256" key="6">
    <source>
        <dbReference type="ARBA" id="ARBA00022777"/>
    </source>
</evidence>
<keyword evidence="7" id="KW-0067">ATP-binding</keyword>
<comment type="catalytic activity">
    <reaction evidence="1">
        <text>6-hydroxymethyl-7,8-dihydropterin + ATP = (7,8-dihydropterin-6-yl)methyl diphosphate + AMP + H(+)</text>
        <dbReference type="Rhea" id="RHEA:11412"/>
        <dbReference type="ChEBI" id="CHEBI:15378"/>
        <dbReference type="ChEBI" id="CHEBI:30616"/>
        <dbReference type="ChEBI" id="CHEBI:44841"/>
        <dbReference type="ChEBI" id="CHEBI:72950"/>
        <dbReference type="ChEBI" id="CHEBI:456215"/>
        <dbReference type="EC" id="2.7.6.3"/>
    </reaction>
</comment>
<dbReference type="SUPFAM" id="SSF55083">
    <property type="entry name" value="6-hydroxymethyl-7,8-dihydropterin pyrophosphokinase, HPPK"/>
    <property type="match status" value="1"/>
</dbReference>
<name>A0A1I0XSI3_9FIRM</name>
<comment type="catalytic activity">
    <reaction evidence="9">
        <text>7,8-dihydroneopterin = 6-hydroxymethyl-7,8-dihydropterin + glycolaldehyde</text>
        <dbReference type="Rhea" id="RHEA:10540"/>
        <dbReference type="ChEBI" id="CHEBI:17001"/>
        <dbReference type="ChEBI" id="CHEBI:17071"/>
        <dbReference type="ChEBI" id="CHEBI:44841"/>
        <dbReference type="EC" id="4.1.2.25"/>
    </reaction>
</comment>
<dbReference type="Gene3D" id="3.30.70.560">
    <property type="entry name" value="7,8-Dihydro-6-hydroxymethylpterin-pyrophosphokinase HPPK"/>
    <property type="match status" value="1"/>
</dbReference>
<evidence type="ECO:0000256" key="7">
    <source>
        <dbReference type="ARBA" id="ARBA00022840"/>
    </source>
</evidence>
<dbReference type="EMBL" id="FOJY01000007">
    <property type="protein sequence ID" value="SFB04089.1"/>
    <property type="molecule type" value="Genomic_DNA"/>
</dbReference>
<accession>A0A1I0XSI3</accession>
<keyword evidence="4" id="KW-0808">Transferase</keyword>
<dbReference type="InterPro" id="IPR043133">
    <property type="entry name" value="GTP-CH-I_C/QueF"/>
</dbReference>
<dbReference type="UniPathway" id="UPA00077">
    <property type="reaction ID" value="UER00154"/>
</dbReference>
<evidence type="ECO:0000256" key="8">
    <source>
        <dbReference type="ARBA" id="ARBA00022909"/>
    </source>
</evidence>
<comment type="function">
    <text evidence="9">Catalyzes the conversion of 7,8-dihydroneopterin to 6-hydroxymethyl-7,8-dihydropterin.</text>
</comment>
<protein>
    <recommendedName>
        <fullName evidence="9">Bifunctional folate synthesis protein</fullName>
    </recommendedName>
    <domain>
        <recommendedName>
            <fullName evidence="9">Dihydroneopterin aldolase</fullName>
            <shortName evidence="9">DHNA</shortName>
            <ecNumber evidence="9">4.1.2.25</ecNumber>
        </recommendedName>
        <alternativeName>
            <fullName evidence="9">7,8-dihydroneopterin aldolase</fullName>
        </alternativeName>
    </domain>
    <domain>
        <recommendedName>
            <fullName evidence="9">2-amino-4-hydroxy-6-hydroxymethyldihydropteridine pyrophosphokinase</fullName>
            <ecNumber evidence="9">2.7.6.3</ecNumber>
        </recommendedName>
        <alternativeName>
            <fullName evidence="9">6-hydroxymethyl-7,8-dihydropterin pyrophosphokinase</fullName>
            <shortName evidence="9">PPPK</shortName>
        </alternativeName>
        <alternativeName>
            <fullName evidence="9">7,8-dihydro-6-hydroxymethylpterin pyrophosphokinase</fullName>
            <shortName evidence="9">HPPK</shortName>
        </alternativeName>
    </domain>
</protein>
<gene>
    <name evidence="11" type="ORF">SAMN05216249_107133</name>
</gene>
<keyword evidence="12" id="KW-1185">Reference proteome</keyword>
<dbReference type="Pfam" id="PF01288">
    <property type="entry name" value="HPPK"/>
    <property type="match status" value="1"/>
</dbReference>
<evidence type="ECO:0000313" key="11">
    <source>
        <dbReference type="EMBL" id="SFB04089.1"/>
    </source>
</evidence>
<organism evidence="11 12">
    <name type="scientific">Acetitomaculum ruminis DSM 5522</name>
    <dbReference type="NCBI Taxonomy" id="1120918"/>
    <lineage>
        <taxon>Bacteria</taxon>
        <taxon>Bacillati</taxon>
        <taxon>Bacillota</taxon>
        <taxon>Clostridia</taxon>
        <taxon>Lachnospirales</taxon>
        <taxon>Lachnospiraceae</taxon>
        <taxon>Acetitomaculum</taxon>
    </lineage>
</organism>
<comment type="similarity">
    <text evidence="9">Belongs to the DHNA family.</text>
</comment>
<comment type="pathway">
    <text evidence="9">Cofactor biosynthesis; tetrahydrofolate biosynthesis; 2-amino-4-hydroxy-6-hydroxymethyl-7,8-dihydropteridine diphosphate from 7,8-dihydroneopterin triphosphate: step 3/4.</text>
</comment>
<dbReference type="Gene3D" id="3.30.1130.10">
    <property type="match status" value="1"/>
</dbReference>